<evidence type="ECO:0000313" key="3">
    <source>
        <dbReference type="EMBL" id="NJP49612.1"/>
    </source>
</evidence>
<feature type="chain" id="PRO_5045500210" description="Lipoprotein" evidence="2">
    <location>
        <begin position="26"/>
        <end position="276"/>
    </location>
</feature>
<dbReference type="Proteomes" id="UP000730591">
    <property type="component" value="Unassembled WGS sequence"/>
</dbReference>
<keyword evidence="4" id="KW-1185">Reference proteome</keyword>
<sequence>MMIRPSRTVRFLAAALSAGALLATAACSGGGDEETRSAGVAASPKESRAAAPAARQTSTPAGDLTEEGARAALITEADIEDDWTRVDGAEKWRDSLLIGDVDVDDFVTAEADAADCQRLLDGLYSEELLGKPSGAVALTGFAQGDSRLLYQVAAYDRADLDDAMNWLESLPEKCDQFTATAAGGEERTVQVVEYELPDEGDERQGLEVTVQGTADGSPATLTLDIGVVRVGADAITVTAGGLNGGEKDSVEAAVQQGTERLKDVLAGRTPPASPTS</sequence>
<dbReference type="PROSITE" id="PS51257">
    <property type="entry name" value="PROKAR_LIPOPROTEIN"/>
    <property type="match status" value="1"/>
</dbReference>
<dbReference type="RefSeq" id="WP_167991884.1">
    <property type="nucleotide sequence ID" value="NZ_JAATEM010000005.1"/>
</dbReference>
<gene>
    <name evidence="3" type="ORF">HCJ93_05870</name>
</gene>
<comment type="caution">
    <text evidence="3">The sequence shown here is derived from an EMBL/GenBank/DDBJ whole genome shotgun (WGS) entry which is preliminary data.</text>
</comment>
<evidence type="ECO:0000313" key="4">
    <source>
        <dbReference type="Proteomes" id="UP000730591"/>
    </source>
</evidence>
<reference evidence="3 4" key="1">
    <citation type="submission" date="2020-03" db="EMBL/GenBank/DDBJ databases">
        <title>WGS of actinomycetes isolated from Thailand.</title>
        <authorList>
            <person name="Thawai C."/>
        </authorList>
    </citation>
    <scope>NUCLEOTIDE SEQUENCE [LARGE SCALE GENOMIC DNA]</scope>
    <source>
        <strain evidence="3 4">SBST2-5</strain>
    </source>
</reference>
<accession>A0ABX1A3P7</accession>
<feature type="signal peptide" evidence="2">
    <location>
        <begin position="1"/>
        <end position="25"/>
    </location>
</feature>
<dbReference type="EMBL" id="JAATEM010000005">
    <property type="protein sequence ID" value="NJP49612.1"/>
    <property type="molecule type" value="Genomic_DNA"/>
</dbReference>
<evidence type="ECO:0000256" key="2">
    <source>
        <dbReference type="SAM" id="SignalP"/>
    </source>
</evidence>
<protein>
    <recommendedName>
        <fullName evidence="5">Lipoprotein</fullName>
    </recommendedName>
</protein>
<evidence type="ECO:0000256" key="1">
    <source>
        <dbReference type="SAM" id="MobiDB-lite"/>
    </source>
</evidence>
<organism evidence="3 4">
    <name type="scientific">Streptomyces composti</name>
    <dbReference type="NCBI Taxonomy" id="2720025"/>
    <lineage>
        <taxon>Bacteria</taxon>
        <taxon>Bacillati</taxon>
        <taxon>Actinomycetota</taxon>
        <taxon>Actinomycetes</taxon>
        <taxon>Kitasatosporales</taxon>
        <taxon>Streptomycetaceae</taxon>
        <taxon>Streptomyces</taxon>
    </lineage>
</organism>
<evidence type="ECO:0008006" key="5">
    <source>
        <dbReference type="Google" id="ProtNLM"/>
    </source>
</evidence>
<name>A0ABX1A3P7_9ACTN</name>
<feature type="region of interest" description="Disordered" evidence="1">
    <location>
        <begin position="32"/>
        <end position="67"/>
    </location>
</feature>
<proteinExistence type="predicted"/>
<keyword evidence="2" id="KW-0732">Signal</keyword>